<name>A0A7W5DWW4_9BACT</name>
<feature type="signal peptide" evidence="1">
    <location>
        <begin position="1"/>
        <end position="19"/>
    </location>
</feature>
<proteinExistence type="predicted"/>
<gene>
    <name evidence="2" type="ORF">FHS27_001849</name>
</gene>
<evidence type="ECO:0008006" key="4">
    <source>
        <dbReference type="Google" id="ProtNLM"/>
    </source>
</evidence>
<reference evidence="2 3" key="1">
    <citation type="submission" date="2020-08" db="EMBL/GenBank/DDBJ databases">
        <title>Genomic Encyclopedia of Type Strains, Phase III (KMG-III): the genomes of soil and plant-associated and newly described type strains.</title>
        <authorList>
            <person name="Whitman W."/>
        </authorList>
    </citation>
    <scope>NUCLEOTIDE SEQUENCE [LARGE SCALE GENOMIC DNA]</scope>
    <source>
        <strain evidence="2 3">CECT 8075</strain>
    </source>
</reference>
<dbReference type="SUPFAM" id="SSF47175">
    <property type="entry name" value="Cytochromes"/>
    <property type="match status" value="1"/>
</dbReference>
<evidence type="ECO:0000313" key="2">
    <source>
        <dbReference type="EMBL" id="MBB3206041.1"/>
    </source>
</evidence>
<dbReference type="EMBL" id="JACHXU010000005">
    <property type="protein sequence ID" value="MBB3206041.1"/>
    <property type="molecule type" value="Genomic_DNA"/>
</dbReference>
<comment type="caution">
    <text evidence="2">The sequence shown here is derived from an EMBL/GenBank/DDBJ whole genome shotgun (WGS) entry which is preliminary data.</text>
</comment>
<accession>A0A7W5DWW4</accession>
<dbReference type="RefSeq" id="WP_184304211.1">
    <property type="nucleotide sequence ID" value="NZ_JACHXU010000005.1"/>
</dbReference>
<keyword evidence="3" id="KW-1185">Reference proteome</keyword>
<protein>
    <recommendedName>
        <fullName evidence="4">Secreted protein</fullName>
    </recommendedName>
</protein>
<dbReference type="GO" id="GO:0022900">
    <property type="term" value="P:electron transport chain"/>
    <property type="evidence" value="ECO:0007669"/>
    <property type="project" value="InterPro"/>
</dbReference>
<dbReference type="Proteomes" id="UP000536179">
    <property type="component" value="Unassembled WGS sequence"/>
</dbReference>
<dbReference type="AlphaFoldDB" id="A0A7W5DWW4"/>
<sequence>MRQIQLVLMVVFLASPLAAQDEGEFPDGEIVPSETAEQPLDFWMQKKLDYSGGILRGLSMGDFDLIEMNANQMRLLNKIEGFVRSRHEGYRGHVRAFERVTEELMRQARKENIDGVTLAYHQLTVSCVRCHQSIRESDFDEQRAVSSEGKNAAIR</sequence>
<feature type="chain" id="PRO_5030993310" description="Secreted protein" evidence="1">
    <location>
        <begin position="20"/>
        <end position="155"/>
    </location>
</feature>
<organism evidence="2 3">
    <name type="scientific">Aporhodopirellula rubra</name>
    <dbReference type="NCBI Taxonomy" id="980271"/>
    <lineage>
        <taxon>Bacteria</taxon>
        <taxon>Pseudomonadati</taxon>
        <taxon>Planctomycetota</taxon>
        <taxon>Planctomycetia</taxon>
        <taxon>Pirellulales</taxon>
        <taxon>Pirellulaceae</taxon>
        <taxon>Aporhodopirellula</taxon>
    </lineage>
</organism>
<dbReference type="GO" id="GO:0009055">
    <property type="term" value="F:electron transfer activity"/>
    <property type="evidence" value="ECO:0007669"/>
    <property type="project" value="InterPro"/>
</dbReference>
<dbReference type="InterPro" id="IPR010980">
    <property type="entry name" value="Cyt_c/b562"/>
</dbReference>
<evidence type="ECO:0000313" key="3">
    <source>
        <dbReference type="Proteomes" id="UP000536179"/>
    </source>
</evidence>
<keyword evidence="1" id="KW-0732">Signal</keyword>
<dbReference type="GO" id="GO:0020037">
    <property type="term" value="F:heme binding"/>
    <property type="evidence" value="ECO:0007669"/>
    <property type="project" value="InterPro"/>
</dbReference>
<evidence type="ECO:0000256" key="1">
    <source>
        <dbReference type="SAM" id="SignalP"/>
    </source>
</evidence>
<dbReference type="GO" id="GO:0005506">
    <property type="term" value="F:iron ion binding"/>
    <property type="evidence" value="ECO:0007669"/>
    <property type="project" value="InterPro"/>
</dbReference>